<dbReference type="EMBL" id="JBEYBF010000001">
    <property type="protein sequence ID" value="MEU1950583.1"/>
    <property type="molecule type" value="Genomic_DNA"/>
</dbReference>
<evidence type="ECO:0000313" key="5">
    <source>
        <dbReference type="Proteomes" id="UP001550628"/>
    </source>
</evidence>
<organism evidence="4 5">
    <name type="scientific">Nocardia rhamnosiphila</name>
    <dbReference type="NCBI Taxonomy" id="426716"/>
    <lineage>
        <taxon>Bacteria</taxon>
        <taxon>Bacillati</taxon>
        <taxon>Actinomycetota</taxon>
        <taxon>Actinomycetes</taxon>
        <taxon>Mycobacteriales</taxon>
        <taxon>Nocardiaceae</taxon>
        <taxon>Nocardia</taxon>
    </lineage>
</organism>
<dbReference type="Proteomes" id="UP001550628">
    <property type="component" value="Unassembled WGS sequence"/>
</dbReference>
<keyword evidence="2 4" id="KW-0067">ATP-binding</keyword>
<sequence>MADRPLISVRALSARAGEAVILRDIGFDIGAGQIVALFGPSGAGKTTIATALADAVGPGIELAGAVHRAPGVRVGYLPQHAASTLNPARRIGAALGELVGLTHRRAGGGRLRGPQRRAGIARLLATAAFHLDDRELDRALRKYPFEFSGGERVRLALAQVLAGRPDVLVVDEPTAGLDALARAALLTGLSGVRAAGTAVVLITHDSFAVERLGDRVLFVRDGRLTADGAIEPDPVSPPPAAARPPAEPAVRIHGLTVGRRGRPVLDRVDLDLHPGEHLGLVGCSGAGKTTLARCIAGLTRPDAGAIVAWGERLPVLRRRSRRQLARIQYVWQESAASFDTRRSVLDQVAATGTGLCGMTNTAARSAAMDLLAEFGIDEAQAGRPPAGLSGGQLQRAALARALLAGPRLLLCDEVTTALDEPTARRVLDRLDDYRARSGATVVSISHDLRGRLVRCDRIAVLDRARIAELGPPADLFAGPRTEILARLMRADGVAPGRSAYQHQLERNR</sequence>
<feature type="domain" description="ABC transporter" evidence="3">
    <location>
        <begin position="250"/>
        <end position="488"/>
    </location>
</feature>
<dbReference type="SUPFAM" id="SSF52540">
    <property type="entry name" value="P-loop containing nucleoside triphosphate hydrolases"/>
    <property type="match status" value="2"/>
</dbReference>
<dbReference type="InterPro" id="IPR015854">
    <property type="entry name" value="ABC_transpr_LolD-like"/>
</dbReference>
<dbReference type="PROSITE" id="PS00211">
    <property type="entry name" value="ABC_TRANSPORTER_1"/>
    <property type="match status" value="2"/>
</dbReference>
<dbReference type="InterPro" id="IPR027417">
    <property type="entry name" value="P-loop_NTPase"/>
</dbReference>
<protein>
    <submittedName>
        <fullName evidence="4">ATP-binding cassette domain-containing protein</fullName>
    </submittedName>
</protein>
<dbReference type="Gene3D" id="3.40.50.300">
    <property type="entry name" value="P-loop containing nucleotide triphosphate hydrolases"/>
    <property type="match status" value="2"/>
</dbReference>
<comment type="caution">
    <text evidence="4">The sequence shown here is derived from an EMBL/GenBank/DDBJ whole genome shotgun (WGS) entry which is preliminary data.</text>
</comment>
<dbReference type="PANTHER" id="PTHR24220:SF685">
    <property type="entry name" value="ABC TRANSPORTER RELATED"/>
    <property type="match status" value="1"/>
</dbReference>
<evidence type="ECO:0000256" key="2">
    <source>
        <dbReference type="ARBA" id="ARBA00022840"/>
    </source>
</evidence>
<gene>
    <name evidence="4" type="ORF">ABZ510_01860</name>
</gene>
<evidence type="ECO:0000259" key="3">
    <source>
        <dbReference type="PROSITE" id="PS50893"/>
    </source>
</evidence>
<feature type="domain" description="ABC transporter" evidence="3">
    <location>
        <begin position="7"/>
        <end position="246"/>
    </location>
</feature>
<accession>A0ABV2WI77</accession>
<dbReference type="GO" id="GO:0005524">
    <property type="term" value="F:ATP binding"/>
    <property type="evidence" value="ECO:0007669"/>
    <property type="project" value="UniProtKB-KW"/>
</dbReference>
<dbReference type="PROSITE" id="PS50893">
    <property type="entry name" value="ABC_TRANSPORTER_2"/>
    <property type="match status" value="2"/>
</dbReference>
<name>A0ABV2WI77_9NOCA</name>
<evidence type="ECO:0000256" key="1">
    <source>
        <dbReference type="ARBA" id="ARBA00022741"/>
    </source>
</evidence>
<proteinExistence type="predicted"/>
<dbReference type="InterPro" id="IPR017871">
    <property type="entry name" value="ABC_transporter-like_CS"/>
</dbReference>
<evidence type="ECO:0000313" key="4">
    <source>
        <dbReference type="EMBL" id="MEU1950583.1"/>
    </source>
</evidence>
<dbReference type="PANTHER" id="PTHR24220">
    <property type="entry name" value="IMPORT ATP-BINDING PROTEIN"/>
    <property type="match status" value="1"/>
</dbReference>
<dbReference type="Pfam" id="PF00005">
    <property type="entry name" value="ABC_tran"/>
    <property type="match status" value="2"/>
</dbReference>
<reference evidence="4 5" key="1">
    <citation type="submission" date="2024-06" db="EMBL/GenBank/DDBJ databases">
        <title>The Natural Products Discovery Center: Release of the First 8490 Sequenced Strains for Exploring Actinobacteria Biosynthetic Diversity.</title>
        <authorList>
            <person name="Kalkreuter E."/>
            <person name="Kautsar S.A."/>
            <person name="Yang D."/>
            <person name="Bader C.D."/>
            <person name="Teijaro C.N."/>
            <person name="Fluegel L."/>
            <person name="Davis C.M."/>
            <person name="Simpson J.R."/>
            <person name="Lauterbach L."/>
            <person name="Steele A.D."/>
            <person name="Gui C."/>
            <person name="Meng S."/>
            <person name="Li G."/>
            <person name="Viehrig K."/>
            <person name="Ye F."/>
            <person name="Su P."/>
            <person name="Kiefer A.F."/>
            <person name="Nichols A."/>
            <person name="Cepeda A.J."/>
            <person name="Yan W."/>
            <person name="Fan B."/>
            <person name="Jiang Y."/>
            <person name="Adhikari A."/>
            <person name="Zheng C.-J."/>
            <person name="Schuster L."/>
            <person name="Cowan T.M."/>
            <person name="Smanski M.J."/>
            <person name="Chevrette M.G."/>
            <person name="De Carvalho L.P.S."/>
            <person name="Shen B."/>
        </authorList>
    </citation>
    <scope>NUCLEOTIDE SEQUENCE [LARGE SCALE GENOMIC DNA]</scope>
    <source>
        <strain evidence="4 5">NPDC019708</strain>
    </source>
</reference>
<dbReference type="InterPro" id="IPR003593">
    <property type="entry name" value="AAA+_ATPase"/>
</dbReference>
<keyword evidence="5" id="KW-1185">Reference proteome</keyword>
<dbReference type="SMART" id="SM00382">
    <property type="entry name" value="AAA"/>
    <property type="match status" value="2"/>
</dbReference>
<dbReference type="InterPro" id="IPR003439">
    <property type="entry name" value="ABC_transporter-like_ATP-bd"/>
</dbReference>
<keyword evidence="1" id="KW-0547">Nucleotide-binding</keyword>
<dbReference type="RefSeq" id="WP_356954438.1">
    <property type="nucleotide sequence ID" value="NZ_JBEYBD010000002.1"/>
</dbReference>